<evidence type="ECO:0008006" key="4">
    <source>
        <dbReference type="Google" id="ProtNLM"/>
    </source>
</evidence>
<dbReference type="InterPro" id="IPR013762">
    <property type="entry name" value="Integrase-like_cat_sf"/>
</dbReference>
<dbReference type="PANTHER" id="PTHR34605:SF4">
    <property type="entry name" value="DNA ADENINE METHYLTRANSFERASE"/>
    <property type="match status" value="1"/>
</dbReference>
<dbReference type="InterPro" id="IPR052925">
    <property type="entry name" value="Phage_Integrase-like_Recomb"/>
</dbReference>
<keyword evidence="1" id="KW-0238">DNA-binding</keyword>
<dbReference type="AlphaFoldDB" id="G4YWN4"/>
<evidence type="ECO:0000256" key="1">
    <source>
        <dbReference type="ARBA" id="ARBA00023125"/>
    </source>
</evidence>
<organism evidence="2 3">
    <name type="scientific">Phytophthora sojae (strain P6497)</name>
    <name type="common">Soybean stem and root rot agent</name>
    <name type="synonym">Phytophthora megasperma f. sp. glycines</name>
    <dbReference type="NCBI Taxonomy" id="1094619"/>
    <lineage>
        <taxon>Eukaryota</taxon>
        <taxon>Sar</taxon>
        <taxon>Stramenopiles</taxon>
        <taxon>Oomycota</taxon>
        <taxon>Peronosporomycetes</taxon>
        <taxon>Peronosporales</taxon>
        <taxon>Peronosporaceae</taxon>
        <taxon>Phytophthora</taxon>
    </lineage>
</organism>
<dbReference type="Gene3D" id="1.10.443.10">
    <property type="entry name" value="Intergrase catalytic core"/>
    <property type="match status" value="1"/>
</dbReference>
<keyword evidence="3" id="KW-1185">Reference proteome</keyword>
<dbReference type="RefSeq" id="XP_009518503.1">
    <property type="nucleotide sequence ID" value="XM_009520208.1"/>
</dbReference>
<dbReference type="KEGG" id="psoj:PHYSODRAFT_324441"/>
<dbReference type="SUPFAM" id="SSF47823">
    <property type="entry name" value="lambda integrase-like, N-terminal domain"/>
    <property type="match status" value="1"/>
</dbReference>
<sequence length="455" mass="50873">MRVTRPIIPLTSLAIPTRRIPSVSSVAIFPGTSRHPSSGATYRGVLFHSPPSDFTIEMDASDTGLCALDRAHCRVLTYRFSETELDLIRVFNADACNEFDINYRELLSCAFAVHAWAPAWRVKRMETPHTAPTHVHFRIDNTSAVVWQNKMSSSNTRAQTIIRLLSYWEMHFGLRFSSSHIPGADNVIADAGSRLSKDHHSAYDRHQWSGTDLARYLREHSVADSTYRKYERAFGTFITRRGVNPWLSGVPVAAQVQHVSDFILMGFQQGYGSGRPVRSATIANNLMGVRHFFQASGRHFRVDHPQIRMLLKGISRLDSPPERKAPVSIQLMEACFASLNLASFSDQALWGVLCLAFFFLLRRSEITSISGGKFRWFALKAQDVAVFDRAGNATLDASAATTVHIRLRGSKTNQAGQATTRMLRRSGHRFLCPVLGALLLLRSRRSLPAELSAAM</sequence>
<dbReference type="CDD" id="cd09275">
    <property type="entry name" value="RNase_HI_RT_DIRS1"/>
    <property type="match status" value="1"/>
</dbReference>
<proteinExistence type="predicted"/>
<evidence type="ECO:0000313" key="3">
    <source>
        <dbReference type="Proteomes" id="UP000002640"/>
    </source>
</evidence>
<dbReference type="Gene3D" id="1.10.150.130">
    <property type="match status" value="1"/>
</dbReference>
<dbReference type="EMBL" id="JH159152">
    <property type="protein sequence ID" value="EGZ23215.1"/>
    <property type="molecule type" value="Genomic_DNA"/>
</dbReference>
<dbReference type="GeneID" id="20645126"/>
<dbReference type="InterPro" id="IPR010998">
    <property type="entry name" value="Integrase_recombinase_N"/>
</dbReference>
<dbReference type="Proteomes" id="UP000002640">
    <property type="component" value="Unassembled WGS sequence"/>
</dbReference>
<protein>
    <recommendedName>
        <fullName evidence="4">Core-binding (CB) domain-containing protein</fullName>
    </recommendedName>
</protein>
<evidence type="ECO:0000313" key="2">
    <source>
        <dbReference type="EMBL" id="EGZ23215.1"/>
    </source>
</evidence>
<dbReference type="OMA" id="WQRISEH"/>
<dbReference type="GO" id="GO:0006310">
    <property type="term" value="P:DNA recombination"/>
    <property type="evidence" value="ECO:0007669"/>
    <property type="project" value="InterPro"/>
</dbReference>
<dbReference type="PANTHER" id="PTHR34605">
    <property type="entry name" value="PHAGE_INTEGRASE DOMAIN-CONTAINING PROTEIN"/>
    <property type="match status" value="1"/>
</dbReference>
<dbReference type="GO" id="GO:0003677">
    <property type="term" value="F:DNA binding"/>
    <property type="evidence" value="ECO:0007669"/>
    <property type="project" value="UniProtKB-KW"/>
</dbReference>
<dbReference type="GO" id="GO:0015074">
    <property type="term" value="P:DNA integration"/>
    <property type="evidence" value="ECO:0007669"/>
    <property type="project" value="InterPro"/>
</dbReference>
<dbReference type="InParanoid" id="G4YWN4"/>
<name>G4YWN4_PHYSP</name>
<accession>G4YWN4</accession>
<reference evidence="2 3" key="1">
    <citation type="journal article" date="2006" name="Science">
        <title>Phytophthora genome sequences uncover evolutionary origins and mechanisms of pathogenesis.</title>
        <authorList>
            <person name="Tyler B.M."/>
            <person name="Tripathy S."/>
            <person name="Zhang X."/>
            <person name="Dehal P."/>
            <person name="Jiang R.H."/>
            <person name="Aerts A."/>
            <person name="Arredondo F.D."/>
            <person name="Baxter L."/>
            <person name="Bensasson D."/>
            <person name="Beynon J.L."/>
            <person name="Chapman J."/>
            <person name="Damasceno C.M."/>
            <person name="Dorrance A.E."/>
            <person name="Dou D."/>
            <person name="Dickerman A.W."/>
            <person name="Dubchak I.L."/>
            <person name="Garbelotto M."/>
            <person name="Gijzen M."/>
            <person name="Gordon S.G."/>
            <person name="Govers F."/>
            <person name="Grunwald N.J."/>
            <person name="Huang W."/>
            <person name="Ivors K.L."/>
            <person name="Jones R.W."/>
            <person name="Kamoun S."/>
            <person name="Krampis K."/>
            <person name="Lamour K.H."/>
            <person name="Lee M.K."/>
            <person name="McDonald W.H."/>
            <person name="Medina M."/>
            <person name="Meijer H.J."/>
            <person name="Nordberg E.K."/>
            <person name="Maclean D.J."/>
            <person name="Ospina-Giraldo M.D."/>
            <person name="Morris P.F."/>
            <person name="Phuntumart V."/>
            <person name="Putnam N.H."/>
            <person name="Rash S."/>
            <person name="Rose J.K."/>
            <person name="Sakihama Y."/>
            <person name="Salamov A.A."/>
            <person name="Savidor A."/>
            <person name="Scheuring C.F."/>
            <person name="Smith B.M."/>
            <person name="Sobral B.W."/>
            <person name="Terry A."/>
            <person name="Torto-Alalibo T.A."/>
            <person name="Win J."/>
            <person name="Xu Z."/>
            <person name="Zhang H."/>
            <person name="Grigoriev I.V."/>
            <person name="Rokhsar D.S."/>
            <person name="Boore J.L."/>
        </authorList>
    </citation>
    <scope>NUCLEOTIDE SEQUENCE [LARGE SCALE GENOMIC DNA]</scope>
    <source>
        <strain evidence="2 3">P6497</strain>
    </source>
</reference>
<gene>
    <name evidence="2" type="ORF">PHYSODRAFT_324441</name>
</gene>